<evidence type="ECO:0000256" key="4">
    <source>
        <dbReference type="ARBA" id="ARBA00022840"/>
    </source>
</evidence>
<dbReference type="PANTHER" id="PTHR11070">
    <property type="entry name" value="UVRD / RECB / PCRA DNA HELICASE FAMILY MEMBER"/>
    <property type="match status" value="1"/>
</dbReference>
<organism evidence="6 7">
    <name type="scientific">Escherichia coli</name>
    <dbReference type="NCBI Taxonomy" id="562"/>
    <lineage>
        <taxon>Bacteria</taxon>
        <taxon>Pseudomonadati</taxon>
        <taxon>Pseudomonadota</taxon>
        <taxon>Gammaproteobacteria</taxon>
        <taxon>Enterobacterales</taxon>
        <taxon>Enterobacteriaceae</taxon>
        <taxon>Escherichia</taxon>
    </lineage>
</organism>
<keyword evidence="1" id="KW-0547">Nucleotide-binding</keyword>
<dbReference type="SUPFAM" id="SSF52540">
    <property type="entry name" value="P-loop containing nucleoside triphosphate hydrolases"/>
    <property type="match status" value="1"/>
</dbReference>
<dbReference type="GO" id="GO:0000725">
    <property type="term" value="P:recombinational repair"/>
    <property type="evidence" value="ECO:0007669"/>
    <property type="project" value="TreeGrafter"/>
</dbReference>
<keyword evidence="6" id="KW-0269">Exonuclease</keyword>
<dbReference type="Proteomes" id="UP000255543">
    <property type="component" value="Unassembled WGS sequence"/>
</dbReference>
<dbReference type="Gene3D" id="3.40.50.300">
    <property type="entry name" value="P-loop containing nucleotide triphosphate hydrolases"/>
    <property type="match status" value="2"/>
</dbReference>
<keyword evidence="6" id="KW-0540">Nuclease</keyword>
<dbReference type="InterPro" id="IPR014016">
    <property type="entry name" value="UvrD-like_ATP-bd"/>
</dbReference>
<evidence type="ECO:0000313" key="7">
    <source>
        <dbReference type="Proteomes" id="UP000255543"/>
    </source>
</evidence>
<dbReference type="PANTHER" id="PTHR11070:SF23">
    <property type="entry name" value="RECBCD ENZYME SUBUNIT RECB"/>
    <property type="match status" value="1"/>
</dbReference>
<dbReference type="GO" id="GO:0003677">
    <property type="term" value="F:DNA binding"/>
    <property type="evidence" value="ECO:0007669"/>
    <property type="project" value="InterPro"/>
</dbReference>
<feature type="domain" description="UvrD-like helicase ATP-binding" evidence="5">
    <location>
        <begin position="10"/>
        <end position="53"/>
    </location>
</feature>
<evidence type="ECO:0000256" key="1">
    <source>
        <dbReference type="ARBA" id="ARBA00022741"/>
    </source>
</evidence>
<dbReference type="GO" id="GO:0005524">
    <property type="term" value="F:ATP binding"/>
    <property type="evidence" value="ECO:0007669"/>
    <property type="project" value="UniProtKB-KW"/>
</dbReference>
<dbReference type="GO" id="GO:0005829">
    <property type="term" value="C:cytosol"/>
    <property type="evidence" value="ECO:0007669"/>
    <property type="project" value="TreeGrafter"/>
</dbReference>
<protein>
    <submittedName>
        <fullName evidence="6">Exonuclease V subunit beta</fullName>
        <ecNumber evidence="6">3.1.11.5</ecNumber>
    </submittedName>
</protein>
<evidence type="ECO:0000313" key="6">
    <source>
        <dbReference type="EMBL" id="STL07286.1"/>
    </source>
</evidence>
<keyword evidence="3" id="KW-0347">Helicase</keyword>
<accession>A0A377AEN1</accession>
<gene>
    <name evidence="6" type="primary">recB_2</name>
    <name evidence="6" type="ORF">NCTC8179_06609</name>
</gene>
<keyword evidence="4" id="KW-0067">ATP-binding</keyword>
<keyword evidence="2 6" id="KW-0378">Hydrolase</keyword>
<dbReference type="GO" id="GO:0043138">
    <property type="term" value="F:3'-5' DNA helicase activity"/>
    <property type="evidence" value="ECO:0007669"/>
    <property type="project" value="TreeGrafter"/>
</dbReference>
<evidence type="ECO:0000256" key="3">
    <source>
        <dbReference type="ARBA" id="ARBA00022806"/>
    </source>
</evidence>
<proteinExistence type="predicted"/>
<sequence>MNFRIPTPSSTEFFARIWHHQPETALLLIGDPKQAIYAFRGADIFTYMKARSEVHAHYTLDTNWRSAPGMVNSVNKLFSQTDDAFMFREIPFIPVKSVGKNQALRFCI</sequence>
<dbReference type="InterPro" id="IPR000212">
    <property type="entry name" value="DNA_helicase_UvrD/REP"/>
</dbReference>
<dbReference type="EC" id="3.1.11.5" evidence="6"/>
<dbReference type="EMBL" id="UGEB01000001">
    <property type="protein sequence ID" value="STL07286.1"/>
    <property type="molecule type" value="Genomic_DNA"/>
</dbReference>
<evidence type="ECO:0000256" key="2">
    <source>
        <dbReference type="ARBA" id="ARBA00022801"/>
    </source>
</evidence>
<name>A0A377AEN1_ECOLX</name>
<dbReference type="InterPro" id="IPR027417">
    <property type="entry name" value="P-loop_NTPase"/>
</dbReference>
<dbReference type="AlphaFoldDB" id="A0A377AEN1"/>
<dbReference type="Pfam" id="PF00580">
    <property type="entry name" value="UvrD-helicase"/>
    <property type="match status" value="1"/>
</dbReference>
<dbReference type="GO" id="GO:0008854">
    <property type="term" value="F:exodeoxyribonuclease V activity"/>
    <property type="evidence" value="ECO:0007669"/>
    <property type="project" value="UniProtKB-EC"/>
</dbReference>
<reference evidence="6 7" key="1">
    <citation type="submission" date="2018-06" db="EMBL/GenBank/DDBJ databases">
        <authorList>
            <consortium name="Pathogen Informatics"/>
            <person name="Doyle S."/>
        </authorList>
    </citation>
    <scope>NUCLEOTIDE SEQUENCE [LARGE SCALE GENOMIC DNA]</scope>
    <source>
        <strain evidence="6 7">NCTC8179</strain>
    </source>
</reference>
<evidence type="ECO:0000259" key="5">
    <source>
        <dbReference type="Pfam" id="PF00580"/>
    </source>
</evidence>
<dbReference type="GO" id="GO:0009338">
    <property type="term" value="C:exodeoxyribonuclease V complex"/>
    <property type="evidence" value="ECO:0007669"/>
    <property type="project" value="TreeGrafter"/>
</dbReference>